<dbReference type="EMBL" id="GISG01212279">
    <property type="protein sequence ID" value="MBA4661447.1"/>
    <property type="molecule type" value="Transcribed_RNA"/>
</dbReference>
<reference evidence="1" key="2">
    <citation type="submission" date="2020-07" db="EMBL/GenBank/DDBJ databases">
        <authorList>
            <person name="Vera ALvarez R."/>
            <person name="Arias-Moreno D.M."/>
            <person name="Jimenez-Jacinto V."/>
            <person name="Jimenez-Bremont J.F."/>
            <person name="Swaminathan K."/>
            <person name="Moose S.P."/>
            <person name="Guerrero-Gonzalez M.L."/>
            <person name="Marino-Ramirez L."/>
            <person name="Landsman D."/>
            <person name="Rodriguez-Kessler M."/>
            <person name="Delgado-Sanchez P."/>
        </authorList>
    </citation>
    <scope>NUCLEOTIDE SEQUENCE</scope>
    <source>
        <tissue evidence="1">Cladode</tissue>
    </source>
</reference>
<accession>A0A7C9E9L1</accession>
<evidence type="ECO:0000313" key="1">
    <source>
        <dbReference type="EMBL" id="MBA4661447.1"/>
    </source>
</evidence>
<name>A0A7C9E9L1_OPUST</name>
<reference evidence="1" key="1">
    <citation type="journal article" date="2013" name="J. Plant Res.">
        <title>Effect of fungi and light on seed germination of three Opuntia species from semiarid lands of central Mexico.</title>
        <authorList>
            <person name="Delgado-Sanchez P."/>
            <person name="Jimenez-Bremont J.F."/>
            <person name="Guerrero-Gonzalez Mde L."/>
            <person name="Flores J."/>
        </authorList>
    </citation>
    <scope>NUCLEOTIDE SEQUENCE</scope>
    <source>
        <tissue evidence="1">Cladode</tissue>
    </source>
</reference>
<sequence>MMLERSWTILLFLKSSVCKLHKLPEEFDSWIPRRLLSYRERCPRSFSSKIDPGTAPSRELEERSRYESKCIFPSVVGMGPRSLFEERSRNDRECIFPRELGMGPSSSFQERSICRRECI</sequence>
<dbReference type="AlphaFoldDB" id="A0A7C9E9L1"/>
<organism evidence="1">
    <name type="scientific">Opuntia streptacantha</name>
    <name type="common">Prickly pear cactus</name>
    <name type="synonym">Opuntia cardona</name>
    <dbReference type="NCBI Taxonomy" id="393608"/>
    <lineage>
        <taxon>Eukaryota</taxon>
        <taxon>Viridiplantae</taxon>
        <taxon>Streptophyta</taxon>
        <taxon>Embryophyta</taxon>
        <taxon>Tracheophyta</taxon>
        <taxon>Spermatophyta</taxon>
        <taxon>Magnoliopsida</taxon>
        <taxon>eudicotyledons</taxon>
        <taxon>Gunneridae</taxon>
        <taxon>Pentapetalae</taxon>
        <taxon>Caryophyllales</taxon>
        <taxon>Cactineae</taxon>
        <taxon>Cactaceae</taxon>
        <taxon>Opuntioideae</taxon>
        <taxon>Opuntia</taxon>
    </lineage>
</organism>
<proteinExistence type="predicted"/>
<protein>
    <submittedName>
        <fullName evidence="1">Uncharacterized protein</fullName>
    </submittedName>
</protein>